<keyword evidence="1" id="KW-1133">Transmembrane helix</keyword>
<feature type="transmembrane region" description="Helical" evidence="1">
    <location>
        <begin position="7"/>
        <end position="33"/>
    </location>
</feature>
<organism evidence="2 3">
    <name type="scientific">Pararoseomonas baculiformis</name>
    <dbReference type="NCBI Taxonomy" id="2820812"/>
    <lineage>
        <taxon>Bacteria</taxon>
        <taxon>Pseudomonadati</taxon>
        <taxon>Pseudomonadota</taxon>
        <taxon>Alphaproteobacteria</taxon>
        <taxon>Acetobacterales</taxon>
        <taxon>Acetobacteraceae</taxon>
        <taxon>Pararoseomonas</taxon>
    </lineage>
</organism>
<proteinExistence type="predicted"/>
<evidence type="ECO:0000313" key="3">
    <source>
        <dbReference type="Proteomes" id="UP000681594"/>
    </source>
</evidence>
<dbReference type="RefSeq" id="WP_209380748.1">
    <property type="nucleotide sequence ID" value="NZ_JAGIZB010000017.1"/>
</dbReference>
<gene>
    <name evidence="2" type="ORF">J8J14_17035</name>
</gene>
<name>A0ABS4AHG2_9PROT</name>
<evidence type="ECO:0008006" key="4">
    <source>
        <dbReference type="Google" id="ProtNLM"/>
    </source>
</evidence>
<feature type="transmembrane region" description="Helical" evidence="1">
    <location>
        <begin position="39"/>
        <end position="59"/>
    </location>
</feature>
<sequence length="72" mass="7358">MGSRADILILGLSAGVMGSLVGGLMLGLGLGLVTQSVHAGWLLVLPAAPVSGLIGLWLAKRLVRRLEADGRI</sequence>
<comment type="caution">
    <text evidence="2">The sequence shown here is derived from an EMBL/GenBank/DDBJ whole genome shotgun (WGS) entry which is preliminary data.</text>
</comment>
<reference evidence="2 3" key="1">
    <citation type="submission" date="2021-03" db="EMBL/GenBank/DDBJ databases">
        <authorList>
            <person name="So Y."/>
        </authorList>
    </citation>
    <scope>NUCLEOTIDE SEQUENCE [LARGE SCALE GENOMIC DNA]</scope>
    <source>
        <strain evidence="2 3">SSH11</strain>
    </source>
</reference>
<keyword evidence="1" id="KW-0472">Membrane</keyword>
<keyword evidence="3" id="KW-1185">Reference proteome</keyword>
<evidence type="ECO:0000313" key="2">
    <source>
        <dbReference type="EMBL" id="MBP0446482.1"/>
    </source>
</evidence>
<keyword evidence="1" id="KW-0812">Transmembrane</keyword>
<evidence type="ECO:0000256" key="1">
    <source>
        <dbReference type="SAM" id="Phobius"/>
    </source>
</evidence>
<accession>A0ABS4AHG2</accession>
<dbReference type="Proteomes" id="UP000681594">
    <property type="component" value="Unassembled WGS sequence"/>
</dbReference>
<dbReference type="EMBL" id="JAGIZB010000017">
    <property type="protein sequence ID" value="MBP0446482.1"/>
    <property type="molecule type" value="Genomic_DNA"/>
</dbReference>
<protein>
    <recommendedName>
        <fullName evidence="4">Major facilitator superfamily (MFS) profile domain-containing protein</fullName>
    </recommendedName>
</protein>